<organism evidence="2 3">
    <name type="scientific">Gossypium laxum</name>
    <dbReference type="NCBI Taxonomy" id="34288"/>
    <lineage>
        <taxon>Eukaryota</taxon>
        <taxon>Viridiplantae</taxon>
        <taxon>Streptophyta</taxon>
        <taxon>Embryophyta</taxon>
        <taxon>Tracheophyta</taxon>
        <taxon>Spermatophyta</taxon>
        <taxon>Magnoliopsida</taxon>
        <taxon>eudicotyledons</taxon>
        <taxon>Gunneridae</taxon>
        <taxon>Pentapetalae</taxon>
        <taxon>rosids</taxon>
        <taxon>malvids</taxon>
        <taxon>Malvales</taxon>
        <taxon>Malvaceae</taxon>
        <taxon>Malvoideae</taxon>
        <taxon>Gossypium</taxon>
    </lineage>
</organism>
<sequence>GANKFIPFATSNIVQTLCLLNINNLYYMVRFLIYLLYCSGRNVPKR</sequence>
<comment type="caution">
    <text evidence="2">The sequence shown here is derived from an EMBL/GenBank/DDBJ whole genome shotgun (WGS) entry which is preliminary data.</text>
</comment>
<dbReference type="AlphaFoldDB" id="A0A7J9AY88"/>
<keyword evidence="3" id="KW-1185">Reference proteome</keyword>
<proteinExistence type="predicted"/>
<reference evidence="2 3" key="1">
    <citation type="journal article" date="2019" name="Genome Biol. Evol.">
        <title>Insights into the evolution of the New World diploid cottons (Gossypium, subgenus Houzingenia) based on genome sequencing.</title>
        <authorList>
            <person name="Grover C.E."/>
            <person name="Arick M.A. 2nd"/>
            <person name="Thrash A."/>
            <person name="Conover J.L."/>
            <person name="Sanders W.S."/>
            <person name="Peterson D.G."/>
            <person name="Frelichowski J.E."/>
            <person name="Scheffler J.A."/>
            <person name="Scheffler B.E."/>
            <person name="Wendel J.F."/>
        </authorList>
    </citation>
    <scope>NUCLEOTIDE SEQUENCE [LARGE SCALE GENOMIC DNA]</scope>
    <source>
        <strain evidence="2">4</strain>
        <tissue evidence="2">Leaf</tissue>
    </source>
</reference>
<feature type="non-terminal residue" evidence="2">
    <location>
        <position position="1"/>
    </location>
</feature>
<evidence type="ECO:0000256" key="1">
    <source>
        <dbReference type="SAM" id="Phobius"/>
    </source>
</evidence>
<keyword evidence="1" id="KW-1133">Transmembrane helix</keyword>
<name>A0A7J9AY88_9ROSI</name>
<dbReference type="Proteomes" id="UP000593574">
    <property type="component" value="Unassembled WGS sequence"/>
</dbReference>
<evidence type="ECO:0000313" key="3">
    <source>
        <dbReference type="Proteomes" id="UP000593574"/>
    </source>
</evidence>
<gene>
    <name evidence="2" type="ORF">Golax_025922</name>
</gene>
<evidence type="ECO:0000313" key="2">
    <source>
        <dbReference type="EMBL" id="MBA0729048.1"/>
    </source>
</evidence>
<dbReference type="EMBL" id="JABEZV010273851">
    <property type="protein sequence ID" value="MBA0729048.1"/>
    <property type="molecule type" value="Genomic_DNA"/>
</dbReference>
<accession>A0A7J9AY88</accession>
<protein>
    <submittedName>
        <fullName evidence="2">Uncharacterized protein</fullName>
    </submittedName>
</protein>
<keyword evidence="1" id="KW-0472">Membrane</keyword>
<feature type="transmembrane region" description="Helical" evidence="1">
    <location>
        <begin position="13"/>
        <end position="37"/>
    </location>
</feature>
<keyword evidence="1" id="KW-0812">Transmembrane</keyword>